<sequence length="202" mass="22542">MASSIETGGAWSTMEDVSLCEVWLQICHCPVSGNEMKFFHMWKKIHAEFCEKIPGTTRTEMALSSRWKILNKELGKWRNALAKAMDNYRSGQNRTNEMIQAQMWFGATGGGKKSFTHHECWEVVKYCKRFVIIPTGPEDQSSGTLASPLGFMNWMTTSSVNMLTSLIAGIAFTPYSLNGALNPFVICGSCLVTVFSFLKLGT</sequence>
<organism evidence="1 2">
    <name type="scientific">Prunus dulcis</name>
    <name type="common">Almond</name>
    <name type="synonym">Amygdalus dulcis</name>
    <dbReference type="NCBI Taxonomy" id="3755"/>
    <lineage>
        <taxon>Eukaryota</taxon>
        <taxon>Viridiplantae</taxon>
        <taxon>Streptophyta</taxon>
        <taxon>Embryophyta</taxon>
        <taxon>Tracheophyta</taxon>
        <taxon>Spermatophyta</taxon>
        <taxon>Magnoliopsida</taxon>
        <taxon>eudicotyledons</taxon>
        <taxon>Gunneridae</taxon>
        <taxon>Pentapetalae</taxon>
        <taxon>rosids</taxon>
        <taxon>fabids</taxon>
        <taxon>Rosales</taxon>
        <taxon>Rosaceae</taxon>
        <taxon>Amygdaloideae</taxon>
        <taxon>Amygdaleae</taxon>
        <taxon>Prunus</taxon>
    </lineage>
</organism>
<reference evidence="1 2" key="1">
    <citation type="journal article" date="2022" name="G3 (Bethesda)">
        <title>Whole-genome sequence and methylome profiling of the almond [Prunus dulcis (Mill.) D.A. Webb] cultivar 'Nonpareil'.</title>
        <authorList>
            <person name="D'Amico-Willman K.M."/>
            <person name="Ouma W.Z."/>
            <person name="Meulia T."/>
            <person name="Sideli G.M."/>
            <person name="Gradziel T.M."/>
            <person name="Fresnedo-Ramirez J."/>
        </authorList>
    </citation>
    <scope>NUCLEOTIDE SEQUENCE [LARGE SCALE GENOMIC DNA]</scope>
    <source>
        <strain evidence="1">Clone GOH B32 T37-40</strain>
    </source>
</reference>
<keyword evidence="2" id="KW-1185">Reference proteome</keyword>
<accession>A0AAD4YIN5</accession>
<evidence type="ECO:0000313" key="2">
    <source>
        <dbReference type="Proteomes" id="UP001054821"/>
    </source>
</evidence>
<dbReference type="PANTHER" id="PTHR45023">
    <property type="match status" value="1"/>
</dbReference>
<evidence type="ECO:0008006" key="3">
    <source>
        <dbReference type="Google" id="ProtNLM"/>
    </source>
</evidence>
<dbReference type="EMBL" id="JAJFAZ020000008">
    <property type="protein sequence ID" value="KAI5311977.1"/>
    <property type="molecule type" value="Genomic_DNA"/>
</dbReference>
<gene>
    <name evidence="1" type="ORF">L3X38_041150</name>
</gene>
<name>A0AAD4YIN5_PRUDU</name>
<dbReference type="PANTHER" id="PTHR45023:SF4">
    <property type="entry name" value="GLYCINE-RICH PROTEIN-RELATED"/>
    <property type="match status" value="1"/>
</dbReference>
<dbReference type="Proteomes" id="UP001054821">
    <property type="component" value="Chromosome 8"/>
</dbReference>
<comment type="caution">
    <text evidence="1">The sequence shown here is derived from an EMBL/GenBank/DDBJ whole genome shotgun (WGS) entry which is preliminary data.</text>
</comment>
<protein>
    <recommendedName>
        <fullName evidence="3">Long-chain fatty alcohol dehydrogenase family protein</fullName>
    </recommendedName>
</protein>
<dbReference type="AlphaFoldDB" id="A0AAD4YIN5"/>
<evidence type="ECO:0000313" key="1">
    <source>
        <dbReference type="EMBL" id="KAI5311977.1"/>
    </source>
</evidence>
<proteinExistence type="predicted"/>